<organism evidence="1 2">
    <name type="scientific">Cohnella ginsengisoli</name>
    <dbReference type="NCBI Taxonomy" id="425004"/>
    <lineage>
        <taxon>Bacteria</taxon>
        <taxon>Bacillati</taxon>
        <taxon>Bacillota</taxon>
        <taxon>Bacilli</taxon>
        <taxon>Bacillales</taxon>
        <taxon>Paenibacillaceae</taxon>
        <taxon>Cohnella</taxon>
    </lineage>
</organism>
<dbReference type="EMBL" id="JAPDHZ010000003">
    <property type="protein sequence ID" value="MDG0792043.1"/>
    <property type="molecule type" value="Genomic_DNA"/>
</dbReference>
<name>A0A9X4KHF8_9BACL</name>
<keyword evidence="2" id="KW-1185">Reference proteome</keyword>
<dbReference type="InterPro" id="IPR019657">
    <property type="entry name" value="ComFB"/>
</dbReference>
<sequence length="98" mass="11185">MEFARASSVFNAMEPIVVSFFEEHILPNYPLKCSCEKCTTDIIVLTLNHLKPQYTSTQAGQAYIKALYMNPQMQSDILQELARSVQTVESKPQHQPHE</sequence>
<proteinExistence type="predicted"/>
<dbReference type="Proteomes" id="UP001153387">
    <property type="component" value="Unassembled WGS sequence"/>
</dbReference>
<evidence type="ECO:0000313" key="1">
    <source>
        <dbReference type="EMBL" id="MDG0792043.1"/>
    </source>
</evidence>
<dbReference type="Pfam" id="PF10719">
    <property type="entry name" value="ComFB"/>
    <property type="match status" value="1"/>
</dbReference>
<dbReference type="AlphaFoldDB" id="A0A9X4KHF8"/>
<dbReference type="RefSeq" id="WP_277565872.1">
    <property type="nucleotide sequence ID" value="NZ_JAPDHZ010000003.1"/>
</dbReference>
<gene>
    <name evidence="1" type="ORF">OMP38_15115</name>
</gene>
<accession>A0A9X4KHF8</accession>
<protein>
    <submittedName>
        <fullName evidence="1">Late competence development ComFB family protein</fullName>
    </submittedName>
</protein>
<evidence type="ECO:0000313" key="2">
    <source>
        <dbReference type="Proteomes" id="UP001153387"/>
    </source>
</evidence>
<comment type="caution">
    <text evidence="1">The sequence shown here is derived from an EMBL/GenBank/DDBJ whole genome shotgun (WGS) entry which is preliminary data.</text>
</comment>
<reference evidence="1 2" key="1">
    <citation type="submission" date="2022-10" db="EMBL/GenBank/DDBJ databases">
        <title>Comparative genomic analysis of Cohnella hashimotonis sp. nov., isolated from the International Space Station.</title>
        <authorList>
            <person name="Simpson A."/>
            <person name="Venkateswaran K."/>
        </authorList>
    </citation>
    <scope>NUCLEOTIDE SEQUENCE [LARGE SCALE GENOMIC DNA]</scope>
    <source>
        <strain evidence="1 2">DSM 18997</strain>
    </source>
</reference>